<dbReference type="Proteomes" id="UP000182101">
    <property type="component" value="Chromosome"/>
</dbReference>
<dbReference type="RefSeq" id="WP_071959135.1">
    <property type="nucleotide sequence ID" value="NZ_CP018024.1"/>
</dbReference>
<evidence type="ECO:0000313" key="2">
    <source>
        <dbReference type="Proteomes" id="UP000182101"/>
    </source>
</evidence>
<dbReference type="EMBL" id="CP018024">
    <property type="protein sequence ID" value="APD89768.1"/>
    <property type="molecule type" value="Genomic_DNA"/>
</dbReference>
<organism evidence="1 2">
    <name type="scientific">Alteromonas mediterranea</name>
    <dbReference type="NCBI Taxonomy" id="314275"/>
    <lineage>
        <taxon>Bacteria</taxon>
        <taxon>Pseudomonadati</taxon>
        <taxon>Pseudomonadota</taxon>
        <taxon>Gammaproteobacteria</taxon>
        <taxon>Alteromonadales</taxon>
        <taxon>Alteromonadaceae</taxon>
        <taxon>Alteromonas/Salinimonas group</taxon>
        <taxon>Alteromonas</taxon>
    </lineage>
</organism>
<gene>
    <name evidence="1" type="ORF">BM524_08205</name>
</gene>
<accession>A0AAC9J9U9</accession>
<protein>
    <submittedName>
        <fullName evidence="1">Uncharacterized protein</fullName>
    </submittedName>
</protein>
<proteinExistence type="predicted"/>
<dbReference type="AlphaFoldDB" id="A0AAC9J9U9"/>
<name>A0AAC9J9U9_9ALTE</name>
<reference evidence="1 2" key="1">
    <citation type="submission" date="2016-11" db="EMBL/GenBank/DDBJ databases">
        <title>Networking in microbes: conjugative elements and plasmids in the genus Alteromonas.</title>
        <authorList>
            <person name="Lopez-Perez M."/>
            <person name="Ramon-Marco N."/>
            <person name="Rodriguez-Valera F."/>
        </authorList>
    </citation>
    <scope>NUCLEOTIDE SEQUENCE [LARGE SCALE GENOMIC DNA]</scope>
    <source>
        <strain evidence="1 2">CP48</strain>
    </source>
</reference>
<evidence type="ECO:0000313" key="1">
    <source>
        <dbReference type="EMBL" id="APD89768.1"/>
    </source>
</evidence>
<sequence length="299" mass="33975">MNKLLKLKQYLSIYDSADYLSATLEETVSVADIYELSLEGHLTISIRLTNQAYAKKVVLAPELELTNSEERFGSVQANEVDEKVHIFNGLYDLAMIGEELFELRKLYQREVEGDSPVLSELSGFYVKHEGCIYKLLDSLPVTKSEESQISKEARLESLLKSKGLTSQSQFDDPLTVFDNLSINEIEQVAELISPFNDIENNSSISLDRHSYQLVLKTTELQRFISKINNPSKSDIIVEKPIHPPEKRSFLKFISVLLHRLDISPTQKGITTSLRYSIDETGTPLCDNTVRKILREVDEL</sequence>